<dbReference type="EMBL" id="UINC01089465">
    <property type="protein sequence ID" value="SVC40587.1"/>
    <property type="molecule type" value="Genomic_DNA"/>
</dbReference>
<feature type="region of interest" description="Disordered" evidence="1">
    <location>
        <begin position="1"/>
        <end position="21"/>
    </location>
</feature>
<gene>
    <name evidence="2" type="ORF">METZ01_LOCUS293441</name>
</gene>
<feature type="region of interest" description="Disordered" evidence="1">
    <location>
        <begin position="45"/>
        <end position="83"/>
    </location>
</feature>
<dbReference type="AlphaFoldDB" id="A0A382LYY1"/>
<accession>A0A382LYY1</accession>
<feature type="compositionally biased region" description="Polar residues" evidence="1">
    <location>
        <begin position="1"/>
        <end position="13"/>
    </location>
</feature>
<name>A0A382LYY1_9ZZZZ</name>
<evidence type="ECO:0000256" key="1">
    <source>
        <dbReference type="SAM" id="MobiDB-lite"/>
    </source>
</evidence>
<feature type="compositionally biased region" description="Basic residues" evidence="1">
    <location>
        <begin position="45"/>
        <end position="59"/>
    </location>
</feature>
<evidence type="ECO:0000313" key="2">
    <source>
        <dbReference type="EMBL" id="SVC40587.1"/>
    </source>
</evidence>
<proteinExistence type="predicted"/>
<sequence length="83" mass="9045">MNRNQPLSHSGKSMLSGMNVKPSAVTQAEVDEFLANGGEIKQIAPKKYRKHSLRSKSHQRGGLGSRYMSGGTRNQSGKSRKCA</sequence>
<organism evidence="2">
    <name type="scientific">marine metagenome</name>
    <dbReference type="NCBI Taxonomy" id="408172"/>
    <lineage>
        <taxon>unclassified sequences</taxon>
        <taxon>metagenomes</taxon>
        <taxon>ecological metagenomes</taxon>
    </lineage>
</organism>
<protein>
    <submittedName>
        <fullName evidence="2">Uncharacterized protein</fullName>
    </submittedName>
</protein>
<reference evidence="2" key="1">
    <citation type="submission" date="2018-05" db="EMBL/GenBank/DDBJ databases">
        <authorList>
            <person name="Lanie J.A."/>
            <person name="Ng W.-L."/>
            <person name="Kazmierczak K.M."/>
            <person name="Andrzejewski T.M."/>
            <person name="Davidsen T.M."/>
            <person name="Wayne K.J."/>
            <person name="Tettelin H."/>
            <person name="Glass J.I."/>
            <person name="Rusch D."/>
            <person name="Podicherti R."/>
            <person name="Tsui H.-C.T."/>
            <person name="Winkler M.E."/>
        </authorList>
    </citation>
    <scope>NUCLEOTIDE SEQUENCE</scope>
</reference>